<dbReference type="InterPro" id="IPR050308">
    <property type="entry name" value="MukB/SMC"/>
</dbReference>
<evidence type="ECO:0000256" key="4">
    <source>
        <dbReference type="SAM" id="MobiDB-lite"/>
    </source>
</evidence>
<feature type="coiled-coil region" evidence="3">
    <location>
        <begin position="269"/>
        <end position="349"/>
    </location>
</feature>
<feature type="coiled-coil region" evidence="3">
    <location>
        <begin position="878"/>
        <end position="905"/>
    </location>
</feature>
<reference evidence="5 6" key="1">
    <citation type="journal article" date="2015" name="Mol. Biochem. Parasitol.">
        <title>Identification of polymorphic genes for use in assemblage B genotyping assays through comparative genomics of multiple assemblage B Giardia duodenalis isolates.</title>
        <authorList>
            <person name="Wielinga C."/>
            <person name="Thompson R.C."/>
            <person name="Monis P."/>
            <person name="Ryan U."/>
        </authorList>
    </citation>
    <scope>NUCLEOTIDE SEQUENCE [LARGE SCALE GENOMIC DNA]</scope>
    <source>
        <strain evidence="5 6">BAH15c1</strain>
    </source>
</reference>
<dbReference type="OrthoDB" id="10252347at2759"/>
<accession>A0A132NNJ6</accession>
<feature type="region of interest" description="Disordered" evidence="4">
    <location>
        <begin position="188"/>
        <end position="225"/>
    </location>
</feature>
<feature type="coiled-coil region" evidence="3">
    <location>
        <begin position="29"/>
        <end position="113"/>
    </location>
</feature>
<dbReference type="VEuPathDB" id="GiardiaDB:QR46_4675"/>
<sequence>MSAPPDSVFSAVLTPTVLDSLTLEVRNAIVALQSELEGERERAKKFENQVAVLSSNDPSGLYNRYIDMETTSELLKQAVQKAIEEREMFEKQYQDLRADFSSLQADLAAKEETLQFLTEGNDAAKQLSAANSEIAALKLEISDLGINLKRFTEDAEKLRGECEDLRGENENLKNALHRVDETMTNIRSHQDSTAPGSTHGSAYDGAEFHKPPTGKDAKSDDTDTPDYQKLYLQQSDQISSLQAELDKLRYLANPDDQYSSNIASLNYQVHKLFEDNKKSQARINELTAQKEAGDSIVRSLEQELVHLRSGSTVAGSVDQTELSNLRNKLTATEIELRSKKQEMETIRSERNAMGADYYALQAEIEKYKKLEHDLNMDVTLLRQQLAEAHGQAPQMDALQVELSNLRQSSSRLEQELLALRKALGSTGITGVEFQLKRKDIEIARLNERVELLLKISPETGDTIENLSRRLVNAQEDLKTKEQLLSNYENHLTAMNGMTPDKIEELTSQVNTLTVQNSEFAHLLSQQGRGQEVEIIEGKNAQIKELEDAIKSYKSIIDNLVTANVASNKEVSQMSEALVLHEQTVASLAESLQTGMALGLVNAPSDQHVPATVGNDALPSVVPDEYKISDEIKQSSDPKVLRDALQATEQTIAKLYDENLSKTHEIEQLHDALRSHEHALVSIREANLAKDQEIDQLNDALAHQEKTVGSLVATLSPRLGNSTVRDRDGLVQMGSPVYDYSDMPPSEAELEMLREAVKHAEDTIAAMREANAAKDKEIEELGQALALQEQTVTSLCQTLSPSFAIGHGVVASEDEGPLDNRVKVPPETLEKLRDLECENEKLKHDMQLLQNLEKYLPGGHVYEENVEKGDPAANMAYLLANKDVELEHLNTELKDQQDEIKRLKEAMFSREEVIAKVSYIDASKSKEIEDLHEAMRKQEEIVQNLCASLSPDLTAAVAMQPRSGDALDPEDTRPRYNMEELIAELQKKISDLVNAERVAEKDAEIDRLKKQLAYQENPILERTAINELMEKETHIKKLQDVIERQDKVIDELKNTVIHRENEINDMSNAKAKIEHVLDLQEKSGEASRTKLTNLSEALAKQENLVERLLNCLSPQQRDKFIREEEETKRLKAAREEELANTIRDLQEQLDRARDEGGSTKEASALLTKASGKMLQWFKDRPKDAPNALDIFS</sequence>
<dbReference type="AlphaFoldDB" id="A0A132NNJ6"/>
<dbReference type="GO" id="GO:0005737">
    <property type="term" value="C:cytoplasm"/>
    <property type="evidence" value="ECO:0007669"/>
    <property type="project" value="TreeGrafter"/>
</dbReference>
<evidence type="ECO:0000256" key="2">
    <source>
        <dbReference type="ARBA" id="ARBA00023125"/>
    </source>
</evidence>
<name>A0A132NNJ6_GIAIN</name>
<dbReference type="PANTHER" id="PTHR42963:SF1">
    <property type="entry name" value="DUF4476 DOMAIN-CONTAINING PROTEIN"/>
    <property type="match status" value="1"/>
</dbReference>
<protein>
    <submittedName>
        <fullName evidence="5">Chromosome segregation protein SMC/ coiled-coil protein</fullName>
    </submittedName>
</protein>
<comment type="caution">
    <text evidence="5">The sequence shown here is derived from an EMBL/GenBank/DDBJ whole genome shotgun (WGS) entry which is preliminary data.</text>
</comment>
<keyword evidence="1" id="KW-0963">Cytoplasm</keyword>
<proteinExistence type="predicted"/>
<dbReference type="EMBL" id="JXTI01000199">
    <property type="protein sequence ID" value="KWX11362.1"/>
    <property type="molecule type" value="Genomic_DNA"/>
</dbReference>
<feature type="coiled-coil region" evidence="3">
    <location>
        <begin position="535"/>
        <end position="562"/>
    </location>
</feature>
<feature type="coiled-coil region" evidence="3">
    <location>
        <begin position="463"/>
        <end position="490"/>
    </location>
</feature>
<evidence type="ECO:0000313" key="5">
    <source>
        <dbReference type="EMBL" id="KWX11362.1"/>
    </source>
</evidence>
<keyword evidence="3" id="KW-0175">Coiled coil</keyword>
<dbReference type="PANTHER" id="PTHR42963">
    <property type="entry name" value="CHROMOSOME PARTITION PROTEIN MUKB"/>
    <property type="match status" value="1"/>
</dbReference>
<feature type="coiled-coil region" evidence="3">
    <location>
        <begin position="974"/>
        <end position="1001"/>
    </location>
</feature>
<feature type="coiled-coil region" evidence="3">
    <location>
        <begin position="1134"/>
        <end position="1161"/>
    </location>
</feature>
<evidence type="ECO:0000256" key="1">
    <source>
        <dbReference type="ARBA" id="ARBA00022490"/>
    </source>
</evidence>
<feature type="compositionally biased region" description="Basic and acidic residues" evidence="4">
    <location>
        <begin position="206"/>
        <end position="221"/>
    </location>
</feature>
<dbReference type="GO" id="GO:0003677">
    <property type="term" value="F:DNA binding"/>
    <property type="evidence" value="ECO:0007669"/>
    <property type="project" value="UniProtKB-KW"/>
</dbReference>
<feature type="coiled-coil region" evidence="3">
    <location>
        <begin position="141"/>
        <end position="182"/>
    </location>
</feature>
<gene>
    <name evidence="5" type="ORF">QR46_4675</name>
</gene>
<feature type="compositionally biased region" description="Polar residues" evidence="4">
    <location>
        <begin position="188"/>
        <end position="200"/>
    </location>
</feature>
<evidence type="ECO:0000313" key="6">
    <source>
        <dbReference type="Proteomes" id="UP000070089"/>
    </source>
</evidence>
<evidence type="ECO:0000256" key="3">
    <source>
        <dbReference type="SAM" id="Coils"/>
    </source>
</evidence>
<feature type="coiled-coil region" evidence="3">
    <location>
        <begin position="395"/>
        <end position="422"/>
    </location>
</feature>
<dbReference type="Proteomes" id="UP000070089">
    <property type="component" value="Unassembled WGS sequence"/>
</dbReference>
<organism evidence="5 6">
    <name type="scientific">Giardia duodenalis assemblage B</name>
    <dbReference type="NCBI Taxonomy" id="1394984"/>
    <lineage>
        <taxon>Eukaryota</taxon>
        <taxon>Metamonada</taxon>
        <taxon>Diplomonadida</taxon>
        <taxon>Hexamitidae</taxon>
        <taxon>Giardiinae</taxon>
        <taxon>Giardia</taxon>
    </lineage>
</organism>
<keyword evidence="2" id="KW-0238">DNA-binding</keyword>
<feature type="coiled-coil region" evidence="3">
    <location>
        <begin position="1034"/>
        <end position="1110"/>
    </location>
</feature>